<dbReference type="HOGENOM" id="CLU_2329941_0_0_5"/>
<dbReference type="EMBL" id="CP002083">
    <property type="protein sequence ID" value="ADJ24655.1"/>
    <property type="molecule type" value="Genomic_DNA"/>
</dbReference>
<proteinExistence type="predicted"/>
<dbReference type="KEGG" id="hdn:Hden_2859"/>
<sequence length="99" mass="10757">MKQEFVYHKLAPRNAVARPARAQAADATVAVREYLAYVAMLSIAVVIAIITFTYAANITVKWLDAAVKPSFLAETRTVPAPSTQLAMLPAVKPFKPANK</sequence>
<reference evidence="3" key="1">
    <citation type="journal article" date="2011" name="J. Bacteriol.">
        <title>Genome sequences of eight morphologically diverse alphaproteobacteria.</title>
        <authorList>
            <consortium name="US DOE Joint Genome Institute"/>
            <person name="Brown P.J."/>
            <person name="Kysela D.T."/>
            <person name="Buechlein A."/>
            <person name="Hemmerich C."/>
            <person name="Brun Y.V."/>
        </authorList>
    </citation>
    <scope>NUCLEOTIDE SEQUENCE [LARGE SCALE GENOMIC DNA]</scope>
    <source>
        <strain evidence="3">ATCC 51888 / DSM 1869 / NCIB 11706 / TK 0415</strain>
    </source>
</reference>
<dbReference type="OrthoDB" id="7933538at2"/>
<organism evidence="2 3">
    <name type="scientific">Hyphomicrobium denitrificans (strain ATCC 51888 / DSM 1869 / NCIMB 11706 / TK 0415)</name>
    <dbReference type="NCBI Taxonomy" id="582899"/>
    <lineage>
        <taxon>Bacteria</taxon>
        <taxon>Pseudomonadati</taxon>
        <taxon>Pseudomonadota</taxon>
        <taxon>Alphaproteobacteria</taxon>
        <taxon>Hyphomicrobiales</taxon>
        <taxon>Hyphomicrobiaceae</taxon>
        <taxon>Hyphomicrobium</taxon>
    </lineage>
</organism>
<protein>
    <submittedName>
        <fullName evidence="2">Uncharacterized protein</fullName>
    </submittedName>
</protein>
<name>D8JUM5_HYPDA</name>
<dbReference type="Proteomes" id="UP000002033">
    <property type="component" value="Chromosome"/>
</dbReference>
<evidence type="ECO:0000256" key="1">
    <source>
        <dbReference type="SAM" id="Phobius"/>
    </source>
</evidence>
<dbReference type="AlphaFoldDB" id="D8JUM5"/>
<evidence type="ECO:0000313" key="2">
    <source>
        <dbReference type="EMBL" id="ADJ24655.1"/>
    </source>
</evidence>
<keyword evidence="3" id="KW-1185">Reference proteome</keyword>
<keyword evidence="1" id="KW-1133">Transmembrane helix</keyword>
<dbReference type="STRING" id="582899.Hden_2859"/>
<dbReference type="RefSeq" id="WP_013216814.1">
    <property type="nucleotide sequence ID" value="NC_014313.1"/>
</dbReference>
<keyword evidence="1" id="KW-0472">Membrane</keyword>
<keyword evidence="1" id="KW-0812">Transmembrane</keyword>
<accession>D8JUM5</accession>
<evidence type="ECO:0000313" key="3">
    <source>
        <dbReference type="Proteomes" id="UP000002033"/>
    </source>
</evidence>
<gene>
    <name evidence="2" type="ordered locus">Hden_2859</name>
</gene>
<feature type="transmembrane region" description="Helical" evidence="1">
    <location>
        <begin position="34"/>
        <end position="55"/>
    </location>
</feature>